<dbReference type="EMBL" id="JAOCDG010000064">
    <property type="protein sequence ID" value="MDH0690626.1"/>
    <property type="molecule type" value="Genomic_DNA"/>
</dbReference>
<name>A0ABD4Y6N6_STUST</name>
<accession>A0ABD4Y6N6</accession>
<protein>
    <submittedName>
        <fullName evidence="1">Uncharacterized protein</fullName>
    </submittedName>
</protein>
<dbReference type="GeneID" id="66819499"/>
<comment type="caution">
    <text evidence="1">The sequence shown here is derived from an EMBL/GenBank/DDBJ whole genome shotgun (WGS) entry which is preliminary data.</text>
</comment>
<reference evidence="1" key="1">
    <citation type="submission" date="2022-09" db="EMBL/GenBank/DDBJ databases">
        <title>Intensive care unit water sources are persistently colonized with multi-drug resistant bacteria and are the site of extensive horizontal gene transfer of antibiotic resistance genes.</title>
        <authorList>
            <person name="Diorio-Toth L."/>
        </authorList>
    </citation>
    <scope>NUCLEOTIDE SEQUENCE</scope>
    <source>
        <strain evidence="1">GD03864</strain>
    </source>
</reference>
<dbReference type="AlphaFoldDB" id="A0ABD4Y6N6"/>
<organism evidence="1 2">
    <name type="scientific">Stutzerimonas stutzeri</name>
    <name type="common">Pseudomonas stutzeri</name>
    <dbReference type="NCBI Taxonomy" id="316"/>
    <lineage>
        <taxon>Bacteria</taxon>
        <taxon>Pseudomonadati</taxon>
        <taxon>Pseudomonadota</taxon>
        <taxon>Gammaproteobacteria</taxon>
        <taxon>Pseudomonadales</taxon>
        <taxon>Pseudomonadaceae</taxon>
        <taxon>Stutzerimonas</taxon>
    </lineage>
</organism>
<dbReference type="Proteomes" id="UP001161139">
    <property type="component" value="Unassembled WGS sequence"/>
</dbReference>
<evidence type="ECO:0000313" key="2">
    <source>
        <dbReference type="Proteomes" id="UP001161139"/>
    </source>
</evidence>
<evidence type="ECO:0000313" key="1">
    <source>
        <dbReference type="EMBL" id="MDH0690626.1"/>
    </source>
</evidence>
<proteinExistence type="predicted"/>
<dbReference type="RefSeq" id="WP_017244247.1">
    <property type="nucleotide sequence ID" value="NZ_AP024722.1"/>
</dbReference>
<sequence>MVIHYSASNGNVACGRTGSSLNSSADATQVSCKLCLRSVEKAVSEPVRKTPSLAELRAAAKAAKTVAVAPAAVAKAATAATAAPAAAVKPASTRTPAAAIKAAPTAPDAAAKPVAVPSVRAEWHKRLEQLPGRNRQPRGVARQAFI</sequence>
<gene>
    <name evidence="1" type="ORF">N5D09_21275</name>
</gene>